<organism evidence="1">
    <name type="scientific">Picea glauca</name>
    <name type="common">White spruce</name>
    <name type="synonym">Pinus glauca</name>
    <dbReference type="NCBI Taxonomy" id="3330"/>
    <lineage>
        <taxon>Eukaryota</taxon>
        <taxon>Viridiplantae</taxon>
        <taxon>Streptophyta</taxon>
        <taxon>Embryophyta</taxon>
        <taxon>Tracheophyta</taxon>
        <taxon>Spermatophyta</taxon>
        <taxon>Pinopsida</taxon>
        <taxon>Pinidae</taxon>
        <taxon>Conifers I</taxon>
        <taxon>Pinales</taxon>
        <taxon>Pinaceae</taxon>
        <taxon>Picea</taxon>
    </lineage>
</organism>
<gene>
    <name evidence="1" type="ORF">ABT39_MTgene3823</name>
</gene>
<comment type="caution">
    <text evidence="1">The sequence shown here is derived from an EMBL/GenBank/DDBJ whole genome shotgun (WGS) entry which is preliminary data.</text>
</comment>
<sequence length="54" mass="6026">MSRSGELKQEKAYSKRCFRLSSGQGTVAKFECVVYEGAQAGSTKRRGIYEDSLM</sequence>
<accession>A0A101M1K1</accession>
<evidence type="ECO:0000313" key="1">
    <source>
        <dbReference type="EMBL" id="KUM49274.1"/>
    </source>
</evidence>
<proteinExistence type="predicted"/>
<protein>
    <submittedName>
        <fullName evidence="1">Uncharacterized protein</fullName>
    </submittedName>
</protein>
<dbReference type="AlphaFoldDB" id="A0A101M1K1"/>
<name>A0A101M1K1_PICGL</name>
<reference evidence="1" key="1">
    <citation type="journal article" date="2015" name="Genome Biol. Evol.">
        <title>Organellar Genomes of White Spruce (Picea glauca): Assembly and Annotation.</title>
        <authorList>
            <person name="Jackman S.D."/>
            <person name="Warren R.L."/>
            <person name="Gibb E.A."/>
            <person name="Vandervalk B.P."/>
            <person name="Mohamadi H."/>
            <person name="Chu J."/>
            <person name="Raymond A."/>
            <person name="Pleasance S."/>
            <person name="Coope R."/>
            <person name="Wildung M.R."/>
            <person name="Ritland C.E."/>
            <person name="Bousquet J."/>
            <person name="Jones S.J."/>
            <person name="Bohlmann J."/>
            <person name="Birol I."/>
        </authorList>
    </citation>
    <scope>NUCLEOTIDE SEQUENCE [LARGE SCALE GENOMIC DNA]</scope>
    <source>
        <tissue evidence="1">Flushing bud</tissue>
    </source>
</reference>
<geneLocation type="mitochondrion" evidence="1"/>
<keyword evidence="1" id="KW-0496">Mitochondrion</keyword>
<dbReference type="EMBL" id="LKAM01000003">
    <property type="protein sequence ID" value="KUM49274.1"/>
    <property type="molecule type" value="Genomic_DNA"/>
</dbReference>